<name>A0A7D3QWM4_9VIRU</name>
<keyword evidence="2" id="KW-1133">Transmembrane helix</keyword>
<evidence type="ECO:0000313" key="3">
    <source>
        <dbReference type="EMBL" id="QKF94719.1"/>
    </source>
</evidence>
<dbReference type="Proteomes" id="UP001162001">
    <property type="component" value="Segment"/>
</dbReference>
<organism evidence="3 4">
    <name type="scientific">Fadolivirus FV1/VV64</name>
    <dbReference type="NCBI Taxonomy" id="3070911"/>
    <lineage>
        <taxon>Viruses</taxon>
        <taxon>Varidnaviria</taxon>
        <taxon>Bamfordvirae</taxon>
        <taxon>Nucleocytoviricota</taxon>
        <taxon>Megaviricetes</taxon>
        <taxon>Imitervirales</taxon>
        <taxon>Mimiviridae</taxon>
        <taxon>Klosneuvirinae</taxon>
        <taxon>Fadolivirus</taxon>
        <taxon>Fadolivirus algeromassiliense</taxon>
    </lineage>
</organism>
<feature type="transmembrane region" description="Helical" evidence="2">
    <location>
        <begin position="472"/>
        <end position="499"/>
    </location>
</feature>
<evidence type="ECO:0000313" key="4">
    <source>
        <dbReference type="Proteomes" id="UP001162001"/>
    </source>
</evidence>
<feature type="compositionally biased region" description="Polar residues" evidence="1">
    <location>
        <begin position="1"/>
        <end position="25"/>
    </location>
</feature>
<gene>
    <name evidence="3" type="ORF">Fadolivirus_1_1261</name>
</gene>
<feature type="region of interest" description="Disordered" evidence="1">
    <location>
        <begin position="403"/>
        <end position="466"/>
    </location>
</feature>
<sequence length="501" mass="53939">MGGSCSSVAPKQANNDPNMTIGQTKEIQDGCGPKGTVKNHLNRYIPQNGEYEWGGEGGDCYYDGGAAGNSMTCSAGCSSAGHCAIIGSKGKYKRISYNADQVDCCLGKYDDKGMIGAVTCDPAYRNMNSNECKSMIQSRCSQAGKIFSEDYCTKYCNDPANKEWCDGIKLAYCNTPTNFLQADCIGFCNPLSKCSNAVQAFCQKDKNMFTDPKCISYCSSNSVWCDDQKQKFCNNAANINDPVCREWCKSNKDKCVNGLQALCSVDDKVFSDELCLDYCSSTNGKPWCETRKGQFCNDAKNTPVDKCQTWCRENMGKCDDGMAQYCNGAGKGKDICKCLNSPAAKYNPLCIDAECSTKGYANNSMIVGRGSGCQIVDCSQYLDLKDVVAGGQVKLDTKFEQQCGNTFKEPPKPPAAPPVPANSSNQPTPSSTQPSTQPSSQSPSPVSTPESSTHSQTTPAAVQPATSNDNTMLIGGGFSSSIIFCLLCLLILVIAFMAFRK</sequence>
<keyword evidence="4" id="KW-1185">Reference proteome</keyword>
<protein>
    <submittedName>
        <fullName evidence="3">Myristylated protein</fullName>
    </submittedName>
</protein>
<evidence type="ECO:0000256" key="1">
    <source>
        <dbReference type="SAM" id="MobiDB-lite"/>
    </source>
</evidence>
<keyword evidence="2" id="KW-0472">Membrane</keyword>
<dbReference type="EMBL" id="MT418680">
    <property type="protein sequence ID" value="QKF94719.1"/>
    <property type="molecule type" value="Genomic_DNA"/>
</dbReference>
<feature type="region of interest" description="Disordered" evidence="1">
    <location>
        <begin position="1"/>
        <end position="31"/>
    </location>
</feature>
<keyword evidence="2" id="KW-0812">Transmembrane</keyword>
<feature type="compositionally biased region" description="Polar residues" evidence="1">
    <location>
        <begin position="456"/>
        <end position="466"/>
    </location>
</feature>
<reference evidence="3 4" key="1">
    <citation type="submission" date="2020-04" db="EMBL/GenBank/DDBJ databases">
        <title>Advantages and limits of metagenomic assembly and binning of a giant virus.</title>
        <authorList>
            <person name="Schulz F."/>
            <person name="Andreani J."/>
            <person name="Francis R."/>
            <person name="Boudjemaa H."/>
            <person name="Bou Khalil J.Y."/>
            <person name="Lee J."/>
            <person name="La Scola B."/>
            <person name="Woyke T."/>
        </authorList>
    </citation>
    <scope>NUCLEOTIDE SEQUENCE [LARGE SCALE GENOMIC DNA]</scope>
    <source>
        <strain evidence="3 4">FV1/VV64</strain>
    </source>
</reference>
<proteinExistence type="predicted"/>
<evidence type="ECO:0000256" key="2">
    <source>
        <dbReference type="SAM" id="Phobius"/>
    </source>
</evidence>
<feature type="compositionally biased region" description="Low complexity" evidence="1">
    <location>
        <begin position="421"/>
        <end position="455"/>
    </location>
</feature>
<accession>A0A7D3QWM4</accession>